<dbReference type="InterPro" id="IPR047215">
    <property type="entry name" value="Galactose_mutarotase-like"/>
</dbReference>
<dbReference type="InterPro" id="IPR015443">
    <property type="entry name" value="Aldose_1-epimerase"/>
</dbReference>
<evidence type="ECO:0000256" key="3">
    <source>
        <dbReference type="ARBA" id="ARBA00005028"/>
    </source>
</evidence>
<dbReference type="Gene3D" id="2.70.98.10">
    <property type="match status" value="1"/>
</dbReference>
<comment type="pathway">
    <text evidence="3 11">Carbohydrate metabolism; hexose metabolism.</text>
</comment>
<evidence type="ECO:0000256" key="5">
    <source>
        <dbReference type="ARBA" id="ARBA00011245"/>
    </source>
</evidence>
<proteinExistence type="inferred from homology"/>
<evidence type="ECO:0000256" key="10">
    <source>
        <dbReference type="ARBA" id="ARBA00023277"/>
    </source>
</evidence>
<dbReference type="SUPFAM" id="SSF74650">
    <property type="entry name" value="Galactose mutarotase-like"/>
    <property type="match status" value="1"/>
</dbReference>
<dbReference type="RefSeq" id="WP_311502561.1">
    <property type="nucleotide sequence ID" value="NZ_JAVRHK010000003.1"/>
</dbReference>
<evidence type="ECO:0000256" key="1">
    <source>
        <dbReference type="ARBA" id="ARBA00001614"/>
    </source>
</evidence>
<keyword evidence="9 11" id="KW-0413">Isomerase</keyword>
<reference evidence="12 13" key="1">
    <citation type="submission" date="2023-09" db="EMBL/GenBank/DDBJ databases">
        <authorList>
            <person name="Rey-Velasco X."/>
        </authorList>
    </citation>
    <scope>NUCLEOTIDE SEQUENCE [LARGE SCALE GENOMIC DNA]</scope>
    <source>
        <strain evidence="12 13">F117</strain>
    </source>
</reference>
<keyword evidence="8" id="KW-0106">Calcium</keyword>
<evidence type="ECO:0000256" key="2">
    <source>
        <dbReference type="ARBA" id="ARBA00001913"/>
    </source>
</evidence>
<comment type="cofactor">
    <cofactor evidence="2">
        <name>Ca(2+)</name>
        <dbReference type="ChEBI" id="CHEBI:29108"/>
    </cofactor>
</comment>
<comment type="catalytic activity">
    <reaction evidence="1 11">
        <text>alpha-D-glucose = beta-D-glucose</text>
        <dbReference type="Rhea" id="RHEA:10264"/>
        <dbReference type="ChEBI" id="CHEBI:15903"/>
        <dbReference type="ChEBI" id="CHEBI:17925"/>
        <dbReference type="EC" id="5.1.3.3"/>
    </reaction>
</comment>
<dbReference type="PIRSF" id="PIRSF005096">
    <property type="entry name" value="GALM"/>
    <property type="match status" value="1"/>
</dbReference>
<evidence type="ECO:0000256" key="7">
    <source>
        <dbReference type="ARBA" id="ARBA00014165"/>
    </source>
</evidence>
<evidence type="ECO:0000313" key="12">
    <source>
        <dbReference type="EMBL" id="MDT0676224.1"/>
    </source>
</evidence>
<dbReference type="GO" id="GO:0016853">
    <property type="term" value="F:isomerase activity"/>
    <property type="evidence" value="ECO:0007669"/>
    <property type="project" value="UniProtKB-KW"/>
</dbReference>
<dbReference type="InterPro" id="IPR008183">
    <property type="entry name" value="Aldose_1/G6P_1-epimerase"/>
</dbReference>
<dbReference type="EMBL" id="JAVRHK010000003">
    <property type="protein sequence ID" value="MDT0676224.1"/>
    <property type="molecule type" value="Genomic_DNA"/>
</dbReference>
<comment type="similarity">
    <text evidence="4 11">Belongs to the aldose epimerase family.</text>
</comment>
<dbReference type="PANTHER" id="PTHR10091">
    <property type="entry name" value="ALDOSE-1-EPIMERASE"/>
    <property type="match status" value="1"/>
</dbReference>
<evidence type="ECO:0000256" key="9">
    <source>
        <dbReference type="ARBA" id="ARBA00023235"/>
    </source>
</evidence>
<evidence type="ECO:0000256" key="8">
    <source>
        <dbReference type="ARBA" id="ARBA00022837"/>
    </source>
</evidence>
<dbReference type="Pfam" id="PF01263">
    <property type="entry name" value="Aldose_epim"/>
    <property type="match status" value="1"/>
</dbReference>
<accession>A0ABU3D403</accession>
<dbReference type="PROSITE" id="PS00545">
    <property type="entry name" value="ALDOSE_1_EPIMERASE"/>
    <property type="match status" value="1"/>
</dbReference>
<comment type="caution">
    <text evidence="12">The sequence shown here is derived from an EMBL/GenBank/DDBJ whole genome shotgun (WGS) entry which is preliminary data.</text>
</comment>
<evidence type="ECO:0000256" key="4">
    <source>
        <dbReference type="ARBA" id="ARBA00006206"/>
    </source>
</evidence>
<protein>
    <recommendedName>
        <fullName evidence="7 11">Aldose 1-epimerase</fullName>
        <ecNumber evidence="6 11">5.1.3.3</ecNumber>
    </recommendedName>
</protein>
<dbReference type="InterPro" id="IPR018052">
    <property type="entry name" value="Ald1_epimerase_CS"/>
</dbReference>
<dbReference type="InterPro" id="IPR014718">
    <property type="entry name" value="GH-type_carb-bd"/>
</dbReference>
<sequence>MDKTSAKDLKLLTLKNSSKTEVKILNLGASLFSMKMFATSGKKVNILVSPKSAEEYLTGRYKIHNKCFGGSIGRYAGRISGGKFSLDGEDYSLYQTEGVHLHGGDCGFQDKLWKVEEETEGSNPSLTLSYLSEDGEEGYPGNLKIFVTYTLSEEDELKVVYTAETDKKTIINLTNHAYFNLNGEGSVSDHFLCINADKILEVDEKQLPTGNFINLRKKFKNFSENKLIGNRPLDDTFVLNSDDKEVAARLFAPLTGIKMEMKTNQRAIVAYAPEELPEDLNYQTKISPEYPSLCLEAQNFPDAPNLRNFPSSILEPGETYRNEISFKFSVKR</sequence>
<dbReference type="EC" id="5.1.3.3" evidence="6 11"/>
<keyword evidence="13" id="KW-1185">Reference proteome</keyword>
<evidence type="ECO:0000313" key="13">
    <source>
        <dbReference type="Proteomes" id="UP001262582"/>
    </source>
</evidence>
<dbReference type="InterPro" id="IPR011013">
    <property type="entry name" value="Gal_mutarotase_sf_dom"/>
</dbReference>
<dbReference type="CDD" id="cd09019">
    <property type="entry name" value="galactose_mutarotase_like"/>
    <property type="match status" value="1"/>
</dbReference>
<name>A0ABU3D403_9FLAO</name>
<gene>
    <name evidence="12" type="ORF">RM539_06470</name>
</gene>
<evidence type="ECO:0000256" key="6">
    <source>
        <dbReference type="ARBA" id="ARBA00013185"/>
    </source>
</evidence>
<evidence type="ECO:0000256" key="11">
    <source>
        <dbReference type="PIRNR" id="PIRNR005096"/>
    </source>
</evidence>
<organism evidence="12 13">
    <name type="scientific">Autumnicola musiva</name>
    <dbReference type="NCBI Taxonomy" id="3075589"/>
    <lineage>
        <taxon>Bacteria</taxon>
        <taxon>Pseudomonadati</taxon>
        <taxon>Bacteroidota</taxon>
        <taxon>Flavobacteriia</taxon>
        <taxon>Flavobacteriales</taxon>
        <taxon>Flavobacteriaceae</taxon>
        <taxon>Autumnicola</taxon>
    </lineage>
</organism>
<dbReference type="PANTHER" id="PTHR10091:SF0">
    <property type="entry name" value="GALACTOSE MUTAROTASE"/>
    <property type="match status" value="1"/>
</dbReference>
<keyword evidence="10 11" id="KW-0119">Carbohydrate metabolism</keyword>
<dbReference type="Proteomes" id="UP001262582">
    <property type="component" value="Unassembled WGS sequence"/>
</dbReference>
<comment type="subunit">
    <text evidence="5">Monomer.</text>
</comment>